<dbReference type="RefSeq" id="WP_150620264.1">
    <property type="nucleotide sequence ID" value="NZ_CABPSM010000004.1"/>
</dbReference>
<sequence>MQAPVLFCSNSFWSIHNFRGGPIRALLAEGYPVHVVAPDDDYSPLLREMGCTVHIMPMASKGQNPLQDIALTMRLYRLYRRIRPAVCFHYTIKPNIYGAVAAHWAGIPSVSITTGLGTVFINKSLITHVVRLLYRYAFRHTLENWLLNESDFDAMVRGGLVDLRKARLLPGEGVNLEHFALASWPGDDGTFRFLLIARLLRDKGVLEYVDAARALKASMPHVRCQLLGPADVENPTAISREQVAAWEREGLVEYLGVTQEVRPFIAQAHCIVLPSYREGLSRTLLEASAMGRPVITTDVHGCREVVSEGVTGWVVPAQDSAALASRMKHVAGMPARDLTAVGRAGRAKVAHNFDERLVIAEYFRILGEVTGRPPTPRQDPRLTGI</sequence>
<dbReference type="GO" id="GO:0016757">
    <property type="term" value="F:glycosyltransferase activity"/>
    <property type="evidence" value="ECO:0007669"/>
    <property type="project" value="TreeGrafter"/>
</dbReference>
<dbReference type="Gene3D" id="3.40.50.2000">
    <property type="entry name" value="Glycogen Phosphorylase B"/>
    <property type="match status" value="2"/>
</dbReference>
<evidence type="ECO:0000259" key="1">
    <source>
        <dbReference type="Pfam" id="PF13477"/>
    </source>
</evidence>
<dbReference type="PANTHER" id="PTHR12526">
    <property type="entry name" value="GLYCOSYLTRANSFERASE"/>
    <property type="match status" value="1"/>
</dbReference>
<dbReference type="AlphaFoldDB" id="A0A5E4U9E6"/>
<dbReference type="InterPro" id="IPR028098">
    <property type="entry name" value="Glyco_trans_4-like_N"/>
</dbReference>
<feature type="domain" description="Glycosyltransferase subfamily 4-like N-terminal" evidence="1">
    <location>
        <begin position="5"/>
        <end position="140"/>
    </location>
</feature>
<keyword evidence="3" id="KW-1185">Reference proteome</keyword>
<organism evidence="2 3">
    <name type="scientific">Pandoraea horticolens</name>
    <dbReference type="NCBI Taxonomy" id="2508298"/>
    <lineage>
        <taxon>Bacteria</taxon>
        <taxon>Pseudomonadati</taxon>
        <taxon>Pseudomonadota</taxon>
        <taxon>Betaproteobacteria</taxon>
        <taxon>Burkholderiales</taxon>
        <taxon>Burkholderiaceae</taxon>
        <taxon>Pandoraea</taxon>
    </lineage>
</organism>
<dbReference type="Pfam" id="PF13692">
    <property type="entry name" value="Glyco_trans_1_4"/>
    <property type="match status" value="1"/>
</dbReference>
<accession>A0A5E4U9E6</accession>
<proteinExistence type="predicted"/>
<name>A0A5E4U9E6_9BURK</name>
<dbReference type="SUPFAM" id="SSF53756">
    <property type="entry name" value="UDP-Glycosyltransferase/glycogen phosphorylase"/>
    <property type="match status" value="1"/>
</dbReference>
<dbReference type="Proteomes" id="UP000343317">
    <property type="component" value="Unassembled WGS sequence"/>
</dbReference>
<gene>
    <name evidence="2" type="ORF">PHO31112_01887</name>
</gene>
<dbReference type="EMBL" id="CABPSM010000004">
    <property type="protein sequence ID" value="VVD96263.1"/>
    <property type="molecule type" value="Genomic_DNA"/>
</dbReference>
<dbReference type="PANTHER" id="PTHR12526:SF638">
    <property type="entry name" value="SPORE COAT PROTEIN SA"/>
    <property type="match status" value="1"/>
</dbReference>
<keyword evidence="2" id="KW-0808">Transferase</keyword>
<reference evidence="2 3" key="1">
    <citation type="submission" date="2019-08" db="EMBL/GenBank/DDBJ databases">
        <authorList>
            <person name="Peeters C."/>
        </authorList>
    </citation>
    <scope>NUCLEOTIDE SEQUENCE [LARGE SCALE GENOMIC DNA]</scope>
    <source>
        <strain evidence="2 3">LMG 31112</strain>
    </source>
</reference>
<dbReference type="CDD" id="cd03808">
    <property type="entry name" value="GT4_CapM-like"/>
    <property type="match status" value="1"/>
</dbReference>
<protein>
    <submittedName>
        <fullName evidence="2">Glycosyl transferase</fullName>
    </submittedName>
</protein>
<evidence type="ECO:0000313" key="3">
    <source>
        <dbReference type="Proteomes" id="UP000343317"/>
    </source>
</evidence>
<dbReference type="Pfam" id="PF13477">
    <property type="entry name" value="Glyco_trans_4_2"/>
    <property type="match status" value="1"/>
</dbReference>
<evidence type="ECO:0000313" key="2">
    <source>
        <dbReference type="EMBL" id="VVD96263.1"/>
    </source>
</evidence>